<proteinExistence type="predicted"/>
<organism evidence="1 2">
    <name type="scientific">Chryseobacterium rhizosphaerae</name>
    <dbReference type="NCBI Taxonomy" id="395937"/>
    <lineage>
        <taxon>Bacteria</taxon>
        <taxon>Pseudomonadati</taxon>
        <taxon>Bacteroidota</taxon>
        <taxon>Flavobacteriia</taxon>
        <taxon>Flavobacteriales</taxon>
        <taxon>Weeksellaceae</taxon>
        <taxon>Chryseobacterium group</taxon>
        <taxon>Chryseobacterium</taxon>
    </lineage>
</organism>
<comment type="caution">
    <text evidence="1">The sequence shown here is derived from an EMBL/GenBank/DDBJ whole genome shotgun (WGS) entry which is preliminary data.</text>
</comment>
<evidence type="ECO:0008006" key="3">
    <source>
        <dbReference type="Google" id="ProtNLM"/>
    </source>
</evidence>
<dbReference type="Proteomes" id="UP000256491">
    <property type="component" value="Unassembled WGS sequence"/>
</dbReference>
<dbReference type="RefSeq" id="WP_115917526.1">
    <property type="nucleotide sequence ID" value="NZ_BJYH01000029.1"/>
</dbReference>
<dbReference type="Gene3D" id="3.40.50.300">
    <property type="entry name" value="P-loop containing nucleotide triphosphate hydrolases"/>
    <property type="match status" value="1"/>
</dbReference>
<keyword evidence="2" id="KW-1185">Reference proteome</keyword>
<evidence type="ECO:0000313" key="1">
    <source>
        <dbReference type="EMBL" id="REC77026.1"/>
    </source>
</evidence>
<name>A0ABX9INH5_9FLAO</name>
<dbReference type="InterPro" id="IPR027417">
    <property type="entry name" value="P-loop_NTPase"/>
</dbReference>
<evidence type="ECO:0000313" key="2">
    <source>
        <dbReference type="Proteomes" id="UP000256491"/>
    </source>
</evidence>
<dbReference type="EMBL" id="QNUF01000005">
    <property type="protein sequence ID" value="REC77026.1"/>
    <property type="molecule type" value="Genomic_DNA"/>
</dbReference>
<reference evidence="1 2" key="1">
    <citation type="journal article" date="2010" name="Syst. Appl. Microbiol.">
        <title>Four new species of Chryseobacterium from the rhizosphere of coastal sand dune plants, Chryseobacterium elymi sp. nov., Chryseobacterium hagamense sp. nov., Chryseobacterium lathyri sp. nov. and Chryseobacterium rhizosphaerae sp. nov.</title>
        <authorList>
            <person name="Cho S.H."/>
            <person name="Lee K.S."/>
            <person name="Shin D.S."/>
            <person name="Han J.H."/>
            <person name="Park K.S."/>
            <person name="Lee C.H."/>
            <person name="Park K.H."/>
            <person name="Kim S.B."/>
        </authorList>
    </citation>
    <scope>NUCLEOTIDE SEQUENCE [LARGE SCALE GENOMIC DNA]</scope>
    <source>
        <strain evidence="1 2">KCTC 22548</strain>
    </source>
</reference>
<protein>
    <recommendedName>
        <fullName evidence="3">NACHT domain-containing protein</fullName>
    </recommendedName>
</protein>
<gene>
    <name evidence="1" type="ORF">DRF57_06460</name>
</gene>
<sequence>MSENYHELRYLETSSPNNSRFSLIDDPEDRLTLLDLIDEYDRIILLGNPGMGKTAELNQTFELLWDKIDETEMLPIFINIENFRQTSTIEKMIPGDDWKDMSSVIFILDGLDEIANIQDFIADLQNFISDNLDRKLKFVLSCRTNIYQKYVINISDFKAVYLKSLSHWQIYNIFKNKYDVEISDDDLIQFSTILQTPFNLEMFAEFYKDKQHFPKTLKEALELFIEKEIERSLLSIFKHIGPVTKAEIYYKIKVVAVINELMQQNAISQEALFKLLKEQGIALFQELPFFEKRAFTDSYVFTHKNYQEYFAALYIASLPFEKIIEFIKVKDIKKIKPSLFNTITFLLNIITERDKKKDLEQWLLTNEKEVLFFAEDERLLPKFKNELFEVYFTEVCIDKTFWISNNAKISLDILADFAAFKFLFDTIDNMNRHPRVRASALEVIAYKKLHPSEKELLMNLITKIIETEDNIVRMQSLRTLKDQKFYENISFFKGILAILKDTEDADALHQLISIMTKIDDRQRDADQLISIIKKYYSLGDRVIRGTENLIAYLILNTSNRYLNIALLEILFNDHYSLRSNSLFFDNFDEQLIKRSKEFCTDPDYHKELVEMAFADRYRIMSNPVLKNVLLEVGIPPELVIHILQKEKMSTDVLYSLAPFVNNDNIDSIVEGFKNGNIQFNSTNDIDSFRNWIINSDSNLALYFEKKFRDAGHNFLTNIQTDEQILAATTQYDEERDANFELLFKKEKIISDVKTYFQENNVESLTRPEFQKIFWQWYEDHNLHGLQYTVHTIMDTVLRFNRNITPEIIISALEDPNIYLSAIKTGLAHHSFRNLKLDKEQLELIDKLTKAIISEVDYNNVIRINAEDPDLFHATKYLEYINIVLFFDFNYGIEQSPTFYLDVLAFGNITGPNSGQSFIEYVLEKVDDAEVVNEKVIQNITQGELTFIAKRDHYSYAVENNLFETFNKIGEDFKKDGTTIDQQNLLEDYVSKIEEPLIFLKECCRDQTSPFYWRVINLIKDKYQDNKFIRDAVFAYLETSDLHFLENAVNILFFLNEDTAILNYYKALKKVILVRPDYSGLFPKDLKHYNRLNEIVLFETLFDLTHEDNSAGSFYLHYSRSFLQSWCSQICEKDEGFGILQRILAGIKQKANTDMKIFYVNDLIDISNNSRLNSKSKEMTFEEARMLINQLS</sequence>
<accession>A0ABX9INH5</accession>